<protein>
    <submittedName>
        <fullName evidence="1">Uncharacterized protein</fullName>
    </submittedName>
</protein>
<proteinExistence type="predicted"/>
<dbReference type="EMBL" id="CAIX01000466">
    <property type="protein sequence ID" value="CCI10932.1"/>
    <property type="molecule type" value="Genomic_DNA"/>
</dbReference>
<evidence type="ECO:0000313" key="1">
    <source>
        <dbReference type="EMBL" id="CCI10932.1"/>
    </source>
</evidence>
<gene>
    <name evidence="1" type="ORF">BN9_120590</name>
</gene>
<comment type="caution">
    <text evidence="1">The sequence shown here is derived from an EMBL/GenBank/DDBJ whole genome shotgun (WGS) entry which is preliminary data.</text>
</comment>
<sequence length="145" mass="16403">MGSIIIKCMNTCHFKLLTLRGLEKLNFTIHRTPILRGFDKVKSPRCVVQAPDSDMFYQIQPNELGSVQAPDSGRVYQFHILPNELGSVQAPELGSVQAPDFGRVYQFQLRQPETPKFQGKNQIQPGKRGLLATVKAYMPQHRLLP</sequence>
<dbReference type="InParanoid" id="A0A024FVJ7"/>
<reference evidence="1 2" key="1">
    <citation type="submission" date="2012-05" db="EMBL/GenBank/DDBJ databases">
        <title>Recombination and specialization in a pathogen metapopulation.</title>
        <authorList>
            <person name="Gardiner A."/>
            <person name="Kemen E."/>
            <person name="Schultz-Larsen T."/>
            <person name="MacLean D."/>
            <person name="Van Oosterhout C."/>
            <person name="Jones J.D.G."/>
        </authorList>
    </citation>
    <scope>NUCLEOTIDE SEQUENCE [LARGE SCALE GENOMIC DNA]</scope>
    <source>
        <strain evidence="1 2">Ac Nc2</strain>
    </source>
</reference>
<keyword evidence="2" id="KW-1185">Reference proteome</keyword>
<dbReference type="AlphaFoldDB" id="A0A024FVJ7"/>
<name>A0A024FVJ7_9STRA</name>
<evidence type="ECO:0000313" key="2">
    <source>
        <dbReference type="Proteomes" id="UP000053237"/>
    </source>
</evidence>
<organism evidence="1 2">
    <name type="scientific">Albugo candida</name>
    <dbReference type="NCBI Taxonomy" id="65357"/>
    <lineage>
        <taxon>Eukaryota</taxon>
        <taxon>Sar</taxon>
        <taxon>Stramenopiles</taxon>
        <taxon>Oomycota</taxon>
        <taxon>Peronosporomycetes</taxon>
        <taxon>Albuginales</taxon>
        <taxon>Albuginaceae</taxon>
        <taxon>Albugo</taxon>
    </lineage>
</organism>
<dbReference type="Proteomes" id="UP000053237">
    <property type="component" value="Unassembled WGS sequence"/>
</dbReference>
<accession>A0A024FVJ7</accession>